<evidence type="ECO:0000256" key="6">
    <source>
        <dbReference type="ARBA" id="ARBA00038076"/>
    </source>
</evidence>
<protein>
    <submittedName>
        <fullName evidence="10">Membrane protein</fullName>
    </submittedName>
</protein>
<feature type="transmembrane region" description="Helical" evidence="7">
    <location>
        <begin position="411"/>
        <end position="431"/>
    </location>
</feature>
<feature type="transmembrane region" description="Helical" evidence="7">
    <location>
        <begin position="726"/>
        <end position="748"/>
    </location>
</feature>
<dbReference type="AlphaFoldDB" id="A0A8J3QHA8"/>
<dbReference type="PANTHER" id="PTHR30572">
    <property type="entry name" value="MEMBRANE COMPONENT OF TRANSPORTER-RELATED"/>
    <property type="match status" value="1"/>
</dbReference>
<reference evidence="10" key="1">
    <citation type="submission" date="2021-01" db="EMBL/GenBank/DDBJ databases">
        <title>Whole genome shotgun sequence of Rhizocola hellebori NBRC 109834.</title>
        <authorList>
            <person name="Komaki H."/>
            <person name="Tamura T."/>
        </authorList>
    </citation>
    <scope>NUCLEOTIDE SEQUENCE</scope>
    <source>
        <strain evidence="10">NBRC 109834</strain>
    </source>
</reference>
<keyword evidence="4 7" id="KW-1133">Transmembrane helix</keyword>
<evidence type="ECO:0000313" key="11">
    <source>
        <dbReference type="Proteomes" id="UP000612899"/>
    </source>
</evidence>
<keyword evidence="11" id="KW-1185">Reference proteome</keyword>
<accession>A0A8J3QHA8</accession>
<evidence type="ECO:0000313" key="10">
    <source>
        <dbReference type="EMBL" id="GIH09607.1"/>
    </source>
</evidence>
<dbReference type="RefSeq" id="WP_203913339.1">
    <property type="nucleotide sequence ID" value="NZ_BONY01000072.1"/>
</dbReference>
<keyword evidence="2" id="KW-1003">Cell membrane</keyword>
<comment type="caution">
    <text evidence="10">The sequence shown here is derived from an EMBL/GenBank/DDBJ whole genome shotgun (WGS) entry which is preliminary data.</text>
</comment>
<comment type="similarity">
    <text evidence="6">Belongs to the ABC-4 integral membrane protein family.</text>
</comment>
<dbReference type="Pfam" id="PF02687">
    <property type="entry name" value="FtsX"/>
    <property type="match status" value="2"/>
</dbReference>
<organism evidence="10 11">
    <name type="scientific">Rhizocola hellebori</name>
    <dbReference type="NCBI Taxonomy" id="1392758"/>
    <lineage>
        <taxon>Bacteria</taxon>
        <taxon>Bacillati</taxon>
        <taxon>Actinomycetota</taxon>
        <taxon>Actinomycetes</taxon>
        <taxon>Micromonosporales</taxon>
        <taxon>Micromonosporaceae</taxon>
        <taxon>Rhizocola</taxon>
    </lineage>
</organism>
<dbReference type="Proteomes" id="UP000612899">
    <property type="component" value="Unassembled WGS sequence"/>
</dbReference>
<dbReference type="InterPro" id="IPR003838">
    <property type="entry name" value="ABC3_permease_C"/>
</dbReference>
<feature type="domain" description="ABC3 transporter permease C-terminal" evidence="8">
    <location>
        <begin position="726"/>
        <end position="841"/>
    </location>
</feature>
<keyword evidence="3 7" id="KW-0812">Transmembrane</keyword>
<keyword evidence="5 7" id="KW-0472">Membrane</keyword>
<dbReference type="Pfam" id="PF12704">
    <property type="entry name" value="MacB_PCD"/>
    <property type="match status" value="2"/>
</dbReference>
<comment type="subcellular location">
    <subcellularLocation>
        <location evidence="1">Cell membrane</location>
        <topology evidence="1">Multi-pass membrane protein</topology>
    </subcellularLocation>
</comment>
<feature type="transmembrane region" description="Helical" evidence="7">
    <location>
        <begin position="769"/>
        <end position="792"/>
    </location>
</feature>
<evidence type="ECO:0000256" key="2">
    <source>
        <dbReference type="ARBA" id="ARBA00022475"/>
    </source>
</evidence>
<dbReference type="GO" id="GO:0005886">
    <property type="term" value="C:plasma membrane"/>
    <property type="evidence" value="ECO:0007669"/>
    <property type="project" value="UniProtKB-SubCell"/>
</dbReference>
<sequence length="849" mass="88954">MLKAMLRGLFAHKLRLILSALAIILGTAFMSAAFVSGDTISKGFTDLFSTINEDIDAQVTAKSDVPSLEGGGGEALVTKVVPQDVADKLKGLDGAESVTPQVVSDGARVIGKDGKVVASNGPPRLGGAWPANINEDPNLELRLGTGPTAPDQVVLSANLAKSAGVTVGDKVEIITLQPRRTFTVSGISGYKGGRDSLGGETFVYFTLPVAQELMLGTTGVYSNVDIKAAPGVSQETLKQRAQAVVGDGYTVRTGEETSQEQASGIQSFLSIFSTGLAVFGFLALFTGAFLIFNTFSMLIAQRTRELALYRSFGANRGQVLRSVLLESLLLGLAASIVGLLIGFGLGWLLTRLLRSTGFPGGALVISPWVVIGTLFAGTIITVLSALAPALRASRVAPIEAMRDAAKPDKPLRRLTTFGLILMAVGIALLILKGTKTLEDNVLTLGGGCLFIFIGAVMVAPALSRPITGTIGKLVDWATPGRLGVRNTGRNPRRTALTAAALMIGVTLATGAGVFASSVKAGLSDIFASELNADLILQTDFTAGPTAGFQPALMDQVRQIPGVSTAAALQTDGVKLANRDEFVVATDAKAAQTLFTLEPREGEIRELNSGEIILNDGFATKTGLKVGDTATMQTARGEAKDLKVIGILASSQVVTNPLISPADASGFRSPLAQQAYIKVTDPAQIEPVRTQLKTLVADNPEVSVSDPSAQIKQATTFLDLMLNVLNVLLGLTILVAVLGVINTLLLSVFERTRELGLLRAIGMNRSRMGWMITVEAVLISVFGALLGMVLGTALGITLVKIFGGNFLKLTIPWGYLIATLVLAVIAGLIAALLPAWRAARLNVLQAIAYE</sequence>
<evidence type="ECO:0000256" key="7">
    <source>
        <dbReference type="SAM" id="Phobius"/>
    </source>
</evidence>
<feature type="transmembrane region" description="Helical" evidence="7">
    <location>
        <begin position="328"/>
        <end position="348"/>
    </location>
</feature>
<dbReference type="PANTHER" id="PTHR30572:SF4">
    <property type="entry name" value="ABC TRANSPORTER PERMEASE YTRF"/>
    <property type="match status" value="1"/>
</dbReference>
<feature type="transmembrane region" description="Helical" evidence="7">
    <location>
        <begin position="368"/>
        <end position="390"/>
    </location>
</feature>
<evidence type="ECO:0000256" key="5">
    <source>
        <dbReference type="ARBA" id="ARBA00023136"/>
    </source>
</evidence>
<dbReference type="EMBL" id="BONY01000072">
    <property type="protein sequence ID" value="GIH09607.1"/>
    <property type="molecule type" value="Genomic_DNA"/>
</dbReference>
<feature type="domain" description="MacB-like periplasmic core" evidence="9">
    <location>
        <begin position="494"/>
        <end position="693"/>
    </location>
</feature>
<evidence type="ECO:0000259" key="9">
    <source>
        <dbReference type="Pfam" id="PF12704"/>
    </source>
</evidence>
<evidence type="ECO:0000259" key="8">
    <source>
        <dbReference type="Pfam" id="PF02687"/>
    </source>
</evidence>
<dbReference type="InterPro" id="IPR050250">
    <property type="entry name" value="Macrolide_Exporter_MacB"/>
</dbReference>
<evidence type="ECO:0000256" key="3">
    <source>
        <dbReference type="ARBA" id="ARBA00022692"/>
    </source>
</evidence>
<feature type="transmembrane region" description="Helical" evidence="7">
    <location>
        <begin position="443"/>
        <end position="462"/>
    </location>
</feature>
<evidence type="ECO:0000256" key="1">
    <source>
        <dbReference type="ARBA" id="ARBA00004651"/>
    </source>
</evidence>
<gene>
    <name evidence="10" type="ORF">Rhe02_76740</name>
</gene>
<evidence type="ECO:0000256" key="4">
    <source>
        <dbReference type="ARBA" id="ARBA00022989"/>
    </source>
</evidence>
<proteinExistence type="inferred from homology"/>
<feature type="transmembrane region" description="Helical" evidence="7">
    <location>
        <begin position="812"/>
        <end position="835"/>
    </location>
</feature>
<name>A0A8J3QHA8_9ACTN</name>
<feature type="transmembrane region" description="Helical" evidence="7">
    <location>
        <begin position="495"/>
        <end position="515"/>
    </location>
</feature>
<dbReference type="GO" id="GO:0022857">
    <property type="term" value="F:transmembrane transporter activity"/>
    <property type="evidence" value="ECO:0007669"/>
    <property type="project" value="TreeGrafter"/>
</dbReference>
<feature type="transmembrane region" description="Helical" evidence="7">
    <location>
        <begin position="268"/>
        <end position="292"/>
    </location>
</feature>
<feature type="domain" description="ABC3 transporter permease C-terminal" evidence="8">
    <location>
        <begin position="278"/>
        <end position="396"/>
    </location>
</feature>
<feature type="domain" description="MacB-like periplasmic core" evidence="9">
    <location>
        <begin position="17"/>
        <end position="243"/>
    </location>
</feature>
<dbReference type="InterPro" id="IPR025857">
    <property type="entry name" value="MacB_PCD"/>
</dbReference>